<dbReference type="HOGENOM" id="CLU_2604954_0_0_4"/>
<dbReference type="KEGG" id="thi:THI_0053"/>
<dbReference type="Proteomes" id="UP000002372">
    <property type="component" value="Chromosome"/>
</dbReference>
<evidence type="ECO:0000313" key="2">
    <source>
        <dbReference type="Proteomes" id="UP000002372"/>
    </source>
</evidence>
<dbReference type="AlphaFoldDB" id="D6CVP2"/>
<gene>
    <name evidence="1" type="ordered locus">THI_0053</name>
</gene>
<organism evidence="1 2">
    <name type="scientific">Thiomonas arsenitoxydans (strain DSM 22701 / CIP 110005 / 3As)</name>
    <dbReference type="NCBI Taxonomy" id="426114"/>
    <lineage>
        <taxon>Bacteria</taxon>
        <taxon>Pseudomonadati</taxon>
        <taxon>Pseudomonadota</taxon>
        <taxon>Betaproteobacteria</taxon>
        <taxon>Burkholderiales</taxon>
        <taxon>Thiomonas</taxon>
    </lineage>
</organism>
<proteinExistence type="predicted"/>
<accession>D6CVP2</accession>
<sequence length="90" mass="10071">MGRSAPNRRILMHTHPSPAAPHTELALARFHAMQRQLYALAAQLRALYQPDPLARLQRQQAHDLDLLQREFDASALGASPRPISSSGPRR</sequence>
<evidence type="ECO:0000313" key="1">
    <source>
        <dbReference type="EMBL" id="CAZ86815.1"/>
    </source>
</evidence>
<reference key="1">
    <citation type="submission" date="2009-07" db="EMBL/GenBank/DDBJ databases">
        <authorList>
            <person name="Genoscope - CEA"/>
        </authorList>
    </citation>
    <scope>NUCLEOTIDE SEQUENCE</scope>
    <source>
        <strain>3As</strain>
    </source>
</reference>
<dbReference type="EMBL" id="FP475956">
    <property type="protein sequence ID" value="CAZ86815.1"/>
    <property type="molecule type" value="Genomic_DNA"/>
</dbReference>
<protein>
    <submittedName>
        <fullName evidence="1">Uncharacterized protein</fullName>
    </submittedName>
</protein>
<reference evidence="2" key="2">
    <citation type="journal article" date="2010" name="PLoS Genet.">
        <title>Structure, function, and evolution of the Thiomonas spp. genome.</title>
        <authorList>
            <person name="Arsene-Ploetze F."/>
            <person name="Koechler S."/>
            <person name="Marchal M."/>
            <person name="Coppee J.Y."/>
            <person name="Chandler M."/>
            <person name="Bonnefoy V."/>
            <person name="Brochier-Armanet C."/>
            <person name="Barakat M."/>
            <person name="Barbe V."/>
            <person name="Battaglia-Brunet F."/>
            <person name="Bruneel O."/>
            <person name="Bryan C.G."/>
            <person name="Cleiss-Arnold J."/>
            <person name="Cruveiller S."/>
            <person name="Erhardt M."/>
            <person name="Heinrich-Salmeron A."/>
            <person name="Hommais F."/>
            <person name="Joulian C."/>
            <person name="Krin E."/>
            <person name="Lieutaud A."/>
            <person name="Lievremont D."/>
            <person name="Michel C."/>
            <person name="Muller D."/>
            <person name="Ortet P."/>
            <person name="Proux C."/>
            <person name="Siguier P."/>
            <person name="Roche D."/>
            <person name="Rouy Z."/>
            <person name="Salvignol G."/>
            <person name="Slyemi D."/>
            <person name="Talla E."/>
            <person name="Weiss S."/>
            <person name="Weissenbach J."/>
            <person name="Medigue C."/>
            <person name="Bertin P.N."/>
        </authorList>
    </citation>
    <scope>NUCLEOTIDE SEQUENCE [LARGE SCALE GENOMIC DNA]</scope>
    <source>
        <strain evidence="2">DSM 22701 / CIP 110005 / 3As</strain>
    </source>
</reference>
<name>D6CVP2_THIA3</name>